<proteinExistence type="predicted"/>
<reference evidence="1" key="1">
    <citation type="submission" date="2022-06" db="EMBL/GenBank/DDBJ databases">
        <title>Phylogenomic reconstructions and comparative analyses of Kickxellomycotina fungi.</title>
        <authorList>
            <person name="Reynolds N.K."/>
            <person name="Stajich J.E."/>
            <person name="Barry K."/>
            <person name="Grigoriev I.V."/>
            <person name="Crous P."/>
            <person name="Smith M.E."/>
        </authorList>
    </citation>
    <scope>NUCLEOTIDE SEQUENCE</scope>
    <source>
        <strain evidence="1">RSA 2271</strain>
    </source>
</reference>
<comment type="caution">
    <text evidence="1">The sequence shown here is derived from an EMBL/GenBank/DDBJ whole genome shotgun (WGS) entry which is preliminary data.</text>
</comment>
<sequence length="529" mass="60058">HERDGWCEHAKTFEKVLEYELEENDILRQQLASQRVAREQSIGSLAFDGDNDAARKDEWERVRAECITFGREREADTWRAALNRVRRTKEVELSFVRWELALWRGLMLGMAKDTIHKAGNVMNGESDDRLIELEQQATMVQADIDQFDAALADIYSRMNDLSDRFVRQEGEDDLDGPAYSRAIDELMQSLEEVRTSSWTRRLVTTFTEAVAVIVKSTLPAQAVGDQVSTAAPAAVGDGGSRHPRLTTEQKRVIRDEMSRREKRLVARLQAETERERAQRRQDRTTFRQAFDSTRRDFNRILDRHIRRQRMLVYECRYLRGRIQLAVARNEACKFEKSVILKLFGASPQSLVRHIDESLPRGPPVPPDQVRQYEARRRWRLVLLLVKFKQRVLAKVEQERALKAIKAKALSMSNRVQAAGARPGHRHPGGGGTVSWTQLGDNSASNSASSSSSGSSSNRDAIMQPDRSSAAKYYPGQHTPSPNGPSQYLMYDKPFIRAGRKDATPLTPSKLRNIVSDLESCSPSTSSSFN</sequence>
<feature type="non-terminal residue" evidence="1">
    <location>
        <position position="1"/>
    </location>
</feature>
<organism evidence="1 2">
    <name type="scientific">Spiromyces aspiralis</name>
    <dbReference type="NCBI Taxonomy" id="68401"/>
    <lineage>
        <taxon>Eukaryota</taxon>
        <taxon>Fungi</taxon>
        <taxon>Fungi incertae sedis</taxon>
        <taxon>Zoopagomycota</taxon>
        <taxon>Kickxellomycotina</taxon>
        <taxon>Kickxellomycetes</taxon>
        <taxon>Kickxellales</taxon>
        <taxon>Kickxellaceae</taxon>
        <taxon>Spiromyces</taxon>
    </lineage>
</organism>
<gene>
    <name evidence="1" type="ORF">EV182_004603</name>
</gene>
<keyword evidence="2" id="KW-1185">Reference proteome</keyword>
<accession>A0ACC1HV06</accession>
<protein>
    <submittedName>
        <fullName evidence="1">Uncharacterized protein</fullName>
    </submittedName>
</protein>
<name>A0ACC1HV06_9FUNG</name>
<evidence type="ECO:0000313" key="2">
    <source>
        <dbReference type="Proteomes" id="UP001145114"/>
    </source>
</evidence>
<evidence type="ECO:0000313" key="1">
    <source>
        <dbReference type="EMBL" id="KAJ1678184.1"/>
    </source>
</evidence>
<dbReference type="Proteomes" id="UP001145114">
    <property type="component" value="Unassembled WGS sequence"/>
</dbReference>
<dbReference type="EMBL" id="JAMZIH010001452">
    <property type="protein sequence ID" value="KAJ1678184.1"/>
    <property type="molecule type" value="Genomic_DNA"/>
</dbReference>